<feature type="transmembrane region" description="Helical" evidence="7">
    <location>
        <begin position="637"/>
        <end position="659"/>
    </location>
</feature>
<dbReference type="GO" id="GO:0005774">
    <property type="term" value="C:vacuolar membrane"/>
    <property type="evidence" value="ECO:0007669"/>
    <property type="project" value="UniProtKB-SubCell"/>
</dbReference>
<organism evidence="9">
    <name type="scientific">Sexangularia sp. CB-2014</name>
    <dbReference type="NCBI Taxonomy" id="1486929"/>
    <lineage>
        <taxon>Eukaryota</taxon>
        <taxon>Amoebozoa</taxon>
        <taxon>Tubulinea</taxon>
        <taxon>Elardia</taxon>
        <taxon>Arcellinida</taxon>
        <taxon>Arcellinida incertae sedis</taxon>
        <taxon>Sexangularia</taxon>
    </lineage>
</organism>
<dbReference type="PROSITE" id="PS51382">
    <property type="entry name" value="SPX"/>
    <property type="match status" value="1"/>
</dbReference>
<dbReference type="PANTHER" id="PTHR46140">
    <property type="entry name" value="VACUOLAR TRANSPORTER CHAPERONE 1-RELATED"/>
    <property type="match status" value="1"/>
</dbReference>
<keyword evidence="5 7" id="KW-0472">Membrane</keyword>
<dbReference type="Gene3D" id="3.20.100.30">
    <property type="entry name" value="VTC, catalytic tunnel domain"/>
    <property type="match status" value="1"/>
</dbReference>
<keyword evidence="2" id="KW-0926">Vacuole</keyword>
<feature type="compositionally biased region" description="Basic residues" evidence="6">
    <location>
        <begin position="532"/>
        <end position="544"/>
    </location>
</feature>
<feature type="region of interest" description="Disordered" evidence="6">
    <location>
        <begin position="525"/>
        <end position="580"/>
    </location>
</feature>
<accession>A0A7S1VMW8</accession>
<comment type="subcellular location">
    <subcellularLocation>
        <location evidence="1">Vacuole membrane</location>
        <topology evidence="1">Multi-pass membrane protein</topology>
    </subcellularLocation>
</comment>
<dbReference type="PANTHER" id="PTHR46140:SF1">
    <property type="entry name" value="VACUOLAR TRANSPORTER CHAPERONE COMPLEX SUBUNIT 4-RELATED"/>
    <property type="match status" value="1"/>
</dbReference>
<evidence type="ECO:0000256" key="1">
    <source>
        <dbReference type="ARBA" id="ARBA00004128"/>
    </source>
</evidence>
<dbReference type="InterPro" id="IPR003807">
    <property type="entry name" value="DUF202"/>
</dbReference>
<dbReference type="InterPro" id="IPR042267">
    <property type="entry name" value="VTC_sf"/>
</dbReference>
<proteinExistence type="predicted"/>
<gene>
    <name evidence="9" type="ORF">SSP0437_LOCUS10312</name>
</gene>
<feature type="compositionally biased region" description="Low complexity" evidence="6">
    <location>
        <begin position="545"/>
        <end position="560"/>
    </location>
</feature>
<feature type="domain" description="SPX" evidence="8">
    <location>
        <begin position="1"/>
        <end position="160"/>
    </location>
</feature>
<reference evidence="9" key="1">
    <citation type="submission" date="2021-01" db="EMBL/GenBank/DDBJ databases">
        <authorList>
            <person name="Corre E."/>
            <person name="Pelletier E."/>
            <person name="Niang G."/>
            <person name="Scheremetjew M."/>
            <person name="Finn R."/>
            <person name="Kale V."/>
            <person name="Holt S."/>
            <person name="Cochrane G."/>
            <person name="Meng A."/>
            <person name="Brown T."/>
            <person name="Cohen L."/>
        </authorList>
    </citation>
    <scope>NUCLEOTIDE SEQUENCE</scope>
    <source>
        <strain evidence="9">ATCC 50979</strain>
    </source>
</reference>
<dbReference type="CDD" id="cd07751">
    <property type="entry name" value="PolyPPase_VTC4_like"/>
    <property type="match status" value="1"/>
</dbReference>
<evidence type="ECO:0000256" key="4">
    <source>
        <dbReference type="ARBA" id="ARBA00022989"/>
    </source>
</evidence>
<evidence type="ECO:0000313" key="9">
    <source>
        <dbReference type="EMBL" id="CAD9305333.1"/>
    </source>
</evidence>
<dbReference type="Pfam" id="PF02656">
    <property type="entry name" value="DUF202"/>
    <property type="match status" value="1"/>
</dbReference>
<protein>
    <recommendedName>
        <fullName evidence="8">SPX domain-containing protein</fullName>
    </recommendedName>
</protein>
<dbReference type="InterPro" id="IPR004331">
    <property type="entry name" value="SPX_dom"/>
</dbReference>
<dbReference type="InterPro" id="IPR018966">
    <property type="entry name" value="VTC_domain"/>
</dbReference>
<evidence type="ECO:0000259" key="8">
    <source>
        <dbReference type="PROSITE" id="PS51382"/>
    </source>
</evidence>
<evidence type="ECO:0000256" key="6">
    <source>
        <dbReference type="SAM" id="MobiDB-lite"/>
    </source>
</evidence>
<dbReference type="InterPro" id="IPR051572">
    <property type="entry name" value="VTC_Complex_Subunit"/>
</dbReference>
<dbReference type="EMBL" id="HBGL01013194">
    <property type="protein sequence ID" value="CAD9305333.1"/>
    <property type="molecule type" value="Transcribed_RNA"/>
</dbReference>
<keyword evidence="4 7" id="KW-1133">Transmembrane helix</keyword>
<dbReference type="GO" id="GO:0006799">
    <property type="term" value="P:polyphosphate biosynthetic process"/>
    <property type="evidence" value="ECO:0007669"/>
    <property type="project" value="UniProtKB-ARBA"/>
</dbReference>
<evidence type="ECO:0000256" key="7">
    <source>
        <dbReference type="SAM" id="Phobius"/>
    </source>
</evidence>
<feature type="transmembrane region" description="Helical" evidence="7">
    <location>
        <begin position="610"/>
        <end position="631"/>
    </location>
</feature>
<name>A0A7S1VMW8_9EUKA</name>
<keyword evidence="3 7" id="KW-0812">Transmembrane</keyword>
<evidence type="ECO:0000256" key="2">
    <source>
        <dbReference type="ARBA" id="ARBA00022554"/>
    </source>
</evidence>
<dbReference type="AlphaFoldDB" id="A0A7S1VMW8"/>
<feature type="transmembrane region" description="Helical" evidence="7">
    <location>
        <begin position="680"/>
        <end position="698"/>
    </location>
</feature>
<sequence>MTFSSLFSTLPPGLNQHSIDYHTLKALATAMAKTGGKSEARSDAASVALRSSLAAATPRWISSAAPASYTLTEATTEFMSFFTAELARIDAFVRMYVAELKFSLSAQLRRPTIDLAILTHVEQQLCAIDRFIAVNMTGFRRVARLADTAAGGQSSLYPLLYASIAASSSFNIDLGPILLGLSDAYAAARASAADKKKSDWVPPESFSRNTDKYLVRLENLLQVKCHIVRHLPVLIFGRGSSATGDFDVSDSSLITSVYFDNDQLDVYHGRLAREEGETLVRTRWYGEAPADGSDTPIFVERKTHHESWVAESSIKERFPLQANLLSRYVSGRWTLDAAQKRLRRTMGDREVEKALALASEIQNDVVTRGLRPAVRTMYRRSAFQLSSSNDVRISIDTDLNLIDETQLTYGELEWSPDLLSRATASSVVSFPFAVLEIKLAADVPVPWVDELLATGLLIEAPKFSKFLSATALHQEGKCKQLPAWWELIAQVKDPNDRTRGGALDAAYLSDGEESDDETIASIAATRAVAKGDHRRSRRASRAGKRASTSVSPSPRAAPATGGPGGSTPLPPAPSTAPEHSVTALPAFKPKPLKVPVKIEPKTFFANERTFLQWINTVVIMAVVSTSFVSFGNAAAQQVGLILVVISLLFAFYALIVFHWRRRAIRARDVTTAYDDQFGPALLVVLLTVGMVFAMILPLTSTDTSDCIC</sequence>
<evidence type="ECO:0000256" key="3">
    <source>
        <dbReference type="ARBA" id="ARBA00022692"/>
    </source>
</evidence>
<evidence type="ECO:0000256" key="5">
    <source>
        <dbReference type="ARBA" id="ARBA00023136"/>
    </source>
</evidence>
<dbReference type="Pfam" id="PF09359">
    <property type="entry name" value="VTC"/>
    <property type="match status" value="1"/>
</dbReference>